<proteinExistence type="predicted"/>
<dbReference type="GO" id="GO:0016740">
    <property type="term" value="F:transferase activity"/>
    <property type="evidence" value="ECO:0007669"/>
    <property type="project" value="UniProtKB-KW"/>
</dbReference>
<dbReference type="STRING" id="428993.SAMN06296058_0453"/>
<dbReference type="Gene3D" id="3.40.630.30">
    <property type="match status" value="1"/>
</dbReference>
<keyword evidence="3" id="KW-1185">Reference proteome</keyword>
<name>A0A1T5J1S9_9GAMM</name>
<evidence type="ECO:0000259" key="1">
    <source>
        <dbReference type="Pfam" id="PF13480"/>
    </source>
</evidence>
<evidence type="ECO:0000313" key="2">
    <source>
        <dbReference type="EMBL" id="SKC45435.1"/>
    </source>
</evidence>
<dbReference type="RefSeq" id="WP_079722853.1">
    <property type="nucleotide sequence ID" value="NZ_BMCL01000003.1"/>
</dbReference>
<protein>
    <submittedName>
        <fullName evidence="2">Acetyltransferase involved in cellulose biosynthesis, CelD/BcsL family</fullName>
    </submittedName>
</protein>
<gene>
    <name evidence="2" type="ORF">SAMN06296058_0453</name>
</gene>
<organism evidence="2 3">
    <name type="scientific">Pseudoxanthomonas indica</name>
    <dbReference type="NCBI Taxonomy" id="428993"/>
    <lineage>
        <taxon>Bacteria</taxon>
        <taxon>Pseudomonadati</taxon>
        <taxon>Pseudomonadota</taxon>
        <taxon>Gammaproteobacteria</taxon>
        <taxon>Lysobacterales</taxon>
        <taxon>Lysobacteraceae</taxon>
        <taxon>Pseudoxanthomonas</taxon>
    </lineage>
</organism>
<reference evidence="2 3" key="1">
    <citation type="submission" date="2017-02" db="EMBL/GenBank/DDBJ databases">
        <authorList>
            <person name="Peterson S.W."/>
        </authorList>
    </citation>
    <scope>NUCLEOTIDE SEQUENCE [LARGE SCALE GENOMIC DNA]</scope>
    <source>
        <strain evidence="2 3">P15</strain>
    </source>
</reference>
<dbReference type="OrthoDB" id="9808976at2"/>
<dbReference type="Pfam" id="PF13480">
    <property type="entry name" value="Acetyltransf_6"/>
    <property type="match status" value="1"/>
</dbReference>
<dbReference type="AlphaFoldDB" id="A0A1T5J1S9"/>
<sequence>MLAPVSPNAYQVRLDPLPDLDVLRLRWLELQSRSHGSYFQSWGWIGPWLSLICPPPIARLLSVYHGKRVVGLGIVTIRRGFLGLGPRHLRLHEIGDPALDNLTIEYNGLLTEQGREREVLAAAVDHLAKHDKRWLTFYVPGIDIDQVPMDRLRELGVGIRMRRRATHYVDLAAVRETGSDYVSSVLSPKARASVRRTARKLVATYGELQLTVAADTRERQAFFTQMAGLHEAYWTGDDDEHGAFNDPRILRFHDRLIEESSHEEGAQLIRLTAGERVVGYVYALVWQGVVYFYQAGIDYPRFGHCGSPGLLLLSEVIQRAMDDGHARFELMAGESEYKRTLGMAEGKMAWMSLDRLGWRSSLRDTLRRLQGKGE</sequence>
<dbReference type="EMBL" id="FUZV01000001">
    <property type="protein sequence ID" value="SKC45435.1"/>
    <property type="molecule type" value="Genomic_DNA"/>
</dbReference>
<dbReference type="InterPro" id="IPR038740">
    <property type="entry name" value="BioF2-like_GNAT_dom"/>
</dbReference>
<dbReference type="Proteomes" id="UP000190341">
    <property type="component" value="Unassembled WGS sequence"/>
</dbReference>
<accession>A0A1T5J1S9</accession>
<dbReference type="InterPro" id="IPR016181">
    <property type="entry name" value="Acyl_CoA_acyltransferase"/>
</dbReference>
<evidence type="ECO:0000313" key="3">
    <source>
        <dbReference type="Proteomes" id="UP000190341"/>
    </source>
</evidence>
<feature type="domain" description="BioF2-like acetyltransferase" evidence="1">
    <location>
        <begin position="189"/>
        <end position="339"/>
    </location>
</feature>
<keyword evidence="2" id="KW-0808">Transferase</keyword>
<dbReference type="SUPFAM" id="SSF55729">
    <property type="entry name" value="Acyl-CoA N-acyltransferases (Nat)"/>
    <property type="match status" value="1"/>
</dbReference>